<dbReference type="GO" id="GO:0005524">
    <property type="term" value="F:ATP binding"/>
    <property type="evidence" value="ECO:0007669"/>
    <property type="project" value="UniProtKB-KW"/>
</dbReference>
<dbReference type="InterPro" id="IPR015813">
    <property type="entry name" value="Pyrv/PenolPyrv_kinase-like_dom"/>
</dbReference>
<name>A0AAD9IE03_PROWI</name>
<keyword evidence="15" id="KW-1185">Reference proteome</keyword>
<evidence type="ECO:0000256" key="5">
    <source>
        <dbReference type="ARBA" id="ARBA00022679"/>
    </source>
</evidence>
<keyword evidence="6" id="KW-0479">Metal-binding</keyword>
<evidence type="ECO:0000256" key="2">
    <source>
        <dbReference type="ARBA" id="ARBA00004997"/>
    </source>
</evidence>
<evidence type="ECO:0000256" key="6">
    <source>
        <dbReference type="ARBA" id="ARBA00022723"/>
    </source>
</evidence>
<comment type="cofactor">
    <cofactor evidence="1">
        <name>K(+)</name>
        <dbReference type="ChEBI" id="CHEBI:29103"/>
    </cofactor>
</comment>
<comment type="caution">
    <text evidence="14">The sequence shown here is derived from an EMBL/GenBank/DDBJ whole genome shotgun (WGS) entry which is preliminary data.</text>
</comment>
<evidence type="ECO:0000256" key="7">
    <source>
        <dbReference type="ARBA" id="ARBA00022741"/>
    </source>
</evidence>
<gene>
    <name evidence="14" type="ORF">QBZ16_001001</name>
</gene>
<protein>
    <recommendedName>
        <fullName evidence="4">pyruvate kinase</fullName>
        <ecNumber evidence="4">2.7.1.40</ecNumber>
    </recommendedName>
</protein>
<evidence type="ECO:0000256" key="8">
    <source>
        <dbReference type="ARBA" id="ARBA00022777"/>
    </source>
</evidence>
<evidence type="ECO:0000256" key="1">
    <source>
        <dbReference type="ARBA" id="ARBA00001958"/>
    </source>
</evidence>
<dbReference type="GO" id="GO:0016301">
    <property type="term" value="F:kinase activity"/>
    <property type="evidence" value="ECO:0007669"/>
    <property type="project" value="UniProtKB-KW"/>
</dbReference>
<keyword evidence="10" id="KW-0460">Magnesium</keyword>
<dbReference type="GO" id="GO:0030955">
    <property type="term" value="F:potassium ion binding"/>
    <property type="evidence" value="ECO:0007669"/>
    <property type="project" value="InterPro"/>
</dbReference>
<dbReference type="InterPro" id="IPR040442">
    <property type="entry name" value="Pyrv_kinase-like_dom_sf"/>
</dbReference>
<evidence type="ECO:0000256" key="12">
    <source>
        <dbReference type="ARBA" id="ARBA00023317"/>
    </source>
</evidence>
<evidence type="ECO:0000313" key="14">
    <source>
        <dbReference type="EMBL" id="KAK2076476.1"/>
    </source>
</evidence>
<dbReference type="SUPFAM" id="SSF50800">
    <property type="entry name" value="PK beta-barrel domain-like"/>
    <property type="match status" value="1"/>
</dbReference>
<evidence type="ECO:0000259" key="13">
    <source>
        <dbReference type="Pfam" id="PF00224"/>
    </source>
</evidence>
<evidence type="ECO:0000256" key="9">
    <source>
        <dbReference type="ARBA" id="ARBA00022840"/>
    </source>
</evidence>
<evidence type="ECO:0000256" key="10">
    <source>
        <dbReference type="ARBA" id="ARBA00022842"/>
    </source>
</evidence>
<dbReference type="Gene3D" id="3.20.20.60">
    <property type="entry name" value="Phosphoenolpyruvate-binding domains"/>
    <property type="match status" value="2"/>
</dbReference>
<keyword evidence="9" id="KW-0067">ATP-binding</keyword>
<evidence type="ECO:0000256" key="4">
    <source>
        <dbReference type="ARBA" id="ARBA00012142"/>
    </source>
</evidence>
<dbReference type="PANTHER" id="PTHR11817">
    <property type="entry name" value="PYRUVATE KINASE"/>
    <property type="match status" value="1"/>
</dbReference>
<dbReference type="Gene3D" id="2.40.33.10">
    <property type="entry name" value="PK beta-barrel domain-like"/>
    <property type="match status" value="1"/>
</dbReference>
<keyword evidence="7" id="KW-0547">Nucleotide-binding</keyword>
<dbReference type="InterPro" id="IPR015793">
    <property type="entry name" value="Pyrv_Knase_brl"/>
</dbReference>
<reference evidence="14" key="1">
    <citation type="submission" date="2021-01" db="EMBL/GenBank/DDBJ databases">
        <authorList>
            <person name="Eckstrom K.M.E."/>
        </authorList>
    </citation>
    <scope>NUCLEOTIDE SEQUENCE</scope>
    <source>
        <strain evidence="14">UVCC 0001</strain>
    </source>
</reference>
<feature type="domain" description="Pyruvate kinase barrel" evidence="13">
    <location>
        <begin position="34"/>
        <end position="276"/>
    </location>
</feature>
<evidence type="ECO:0000256" key="11">
    <source>
        <dbReference type="ARBA" id="ARBA00023152"/>
    </source>
</evidence>
<dbReference type="EC" id="2.7.1.40" evidence="4"/>
<dbReference type="AlphaFoldDB" id="A0AAD9IE03"/>
<dbReference type="Proteomes" id="UP001255856">
    <property type="component" value="Unassembled WGS sequence"/>
</dbReference>
<dbReference type="SUPFAM" id="SSF51621">
    <property type="entry name" value="Phosphoenolpyruvate/pyruvate domain"/>
    <property type="match status" value="1"/>
</dbReference>
<sequence length="277" mass="30329">MALSHTTKAKTHFFEDSDLKQVLHVDDTANSFVKTKVTFTIGSGSRSVEKLCQILEAGATCARIDLTWNSLEYHKKSLANLMEAMKRTRRLCAVMVDVQGREITINRPEVAQDNDGTHREPDATVIEAGSTITITTDLSQKFSADTLPVSYARFPDMVEPGDDIFVGRYLVSGADASSLYLRVDSATETTVTCTAQSGAVLAGLLTVFHTERSDSSVANQQNDLPPLTEHDKAALRELVTEFDLDFVSLSYCRESDDVDQVRAFLHSIGSSATKIVA</sequence>
<evidence type="ECO:0000256" key="3">
    <source>
        <dbReference type="ARBA" id="ARBA00008663"/>
    </source>
</evidence>
<dbReference type="EMBL" id="JASFZW010000010">
    <property type="protein sequence ID" value="KAK2076476.1"/>
    <property type="molecule type" value="Genomic_DNA"/>
</dbReference>
<keyword evidence="8" id="KW-0418">Kinase</keyword>
<dbReference type="InterPro" id="IPR011037">
    <property type="entry name" value="Pyrv_Knase-like_insert_dom_sf"/>
</dbReference>
<dbReference type="GO" id="GO:0004743">
    <property type="term" value="F:pyruvate kinase activity"/>
    <property type="evidence" value="ECO:0007669"/>
    <property type="project" value="UniProtKB-EC"/>
</dbReference>
<organism evidence="14 15">
    <name type="scientific">Prototheca wickerhamii</name>
    <dbReference type="NCBI Taxonomy" id="3111"/>
    <lineage>
        <taxon>Eukaryota</taxon>
        <taxon>Viridiplantae</taxon>
        <taxon>Chlorophyta</taxon>
        <taxon>core chlorophytes</taxon>
        <taxon>Trebouxiophyceae</taxon>
        <taxon>Chlorellales</taxon>
        <taxon>Chlorellaceae</taxon>
        <taxon>Prototheca</taxon>
    </lineage>
</organism>
<proteinExistence type="inferred from homology"/>
<dbReference type="InterPro" id="IPR015806">
    <property type="entry name" value="Pyrv_Knase_insert_dom_sf"/>
</dbReference>
<keyword evidence="12" id="KW-0670">Pyruvate</keyword>
<keyword evidence="5" id="KW-0808">Transferase</keyword>
<evidence type="ECO:0000313" key="15">
    <source>
        <dbReference type="Proteomes" id="UP001255856"/>
    </source>
</evidence>
<keyword evidence="11" id="KW-0324">Glycolysis</keyword>
<accession>A0AAD9IE03</accession>
<dbReference type="InterPro" id="IPR001697">
    <property type="entry name" value="Pyr_Knase"/>
</dbReference>
<comment type="pathway">
    <text evidence="2">Carbohydrate degradation; glycolysis; pyruvate from D-glyceraldehyde 3-phosphate: step 5/5.</text>
</comment>
<dbReference type="GO" id="GO:0000287">
    <property type="term" value="F:magnesium ion binding"/>
    <property type="evidence" value="ECO:0007669"/>
    <property type="project" value="InterPro"/>
</dbReference>
<comment type="similarity">
    <text evidence="3">Belongs to the pyruvate kinase family.</text>
</comment>
<dbReference type="Pfam" id="PF00224">
    <property type="entry name" value="PK"/>
    <property type="match status" value="1"/>
</dbReference>